<reference evidence="3 4" key="1">
    <citation type="submission" date="2018-02" db="EMBL/GenBank/DDBJ databases">
        <title>novel marine gammaproteobacteria from coastal saline agro ecosystem.</title>
        <authorList>
            <person name="Krishnan R."/>
            <person name="Ramesh Kumar N."/>
        </authorList>
    </citation>
    <scope>NUCLEOTIDE SEQUENCE [LARGE SCALE GENOMIC DNA]</scope>
    <source>
        <strain evidence="3 4">228</strain>
    </source>
</reference>
<name>A0A2S5KSD4_9PROT</name>
<proteinExistence type="inferred from homology"/>
<comment type="caution">
    <text evidence="3">The sequence shown here is derived from an EMBL/GenBank/DDBJ whole genome shotgun (WGS) entry which is preliminary data.</text>
</comment>
<keyword evidence="1" id="KW-0963">Cytoplasm</keyword>
<dbReference type="Pfam" id="PF04957">
    <property type="entry name" value="RMF"/>
    <property type="match status" value="1"/>
</dbReference>
<sequence length="68" mass="7967">MKRQKRDTSNRMFSRGYQAGLAGKSRDICQFTKLDQRANWMTGWRAGREDYWNGMEGVSAIHRNPMIV</sequence>
<keyword evidence="2" id="KW-0810">Translation regulation</keyword>
<dbReference type="HAMAP" id="MF_00919">
    <property type="entry name" value="RMF"/>
    <property type="match status" value="1"/>
</dbReference>
<gene>
    <name evidence="3" type="ORF">C4K68_12260</name>
</gene>
<evidence type="ECO:0000256" key="1">
    <source>
        <dbReference type="ARBA" id="ARBA00022490"/>
    </source>
</evidence>
<dbReference type="NCBIfam" id="NF041886">
    <property type="entry name" value="Rmf_CrpP_fam"/>
    <property type="match status" value="1"/>
</dbReference>
<dbReference type="Proteomes" id="UP000238196">
    <property type="component" value="Unassembled WGS sequence"/>
</dbReference>
<accession>A0A2S5KSD4</accession>
<dbReference type="OrthoDB" id="5917763at2"/>
<dbReference type="InterPro" id="IPR007040">
    <property type="entry name" value="Ribosome_modulation_factor"/>
</dbReference>
<dbReference type="Gene3D" id="1.10.10.620">
    <property type="entry name" value="ribosome modulation factor like domain"/>
    <property type="match status" value="1"/>
</dbReference>
<protein>
    <submittedName>
        <fullName evidence="3">Ribosome modulation factor</fullName>
    </submittedName>
</protein>
<evidence type="ECO:0000313" key="4">
    <source>
        <dbReference type="Proteomes" id="UP000238196"/>
    </source>
</evidence>
<dbReference type="EMBL" id="PRLP01000035">
    <property type="protein sequence ID" value="PPC77176.1"/>
    <property type="molecule type" value="Genomic_DNA"/>
</dbReference>
<dbReference type="GO" id="GO:0006417">
    <property type="term" value="P:regulation of translation"/>
    <property type="evidence" value="ECO:0007669"/>
    <property type="project" value="UniProtKB-KW"/>
</dbReference>
<dbReference type="NCBIfam" id="NF011162">
    <property type="entry name" value="PRK14563.1"/>
    <property type="match status" value="1"/>
</dbReference>
<evidence type="ECO:0000256" key="2">
    <source>
        <dbReference type="ARBA" id="ARBA00022845"/>
    </source>
</evidence>
<organism evidence="3 4">
    <name type="scientific">Proteobacteria bacterium 228</name>
    <dbReference type="NCBI Taxonomy" id="2083153"/>
    <lineage>
        <taxon>Bacteria</taxon>
        <taxon>Pseudomonadati</taxon>
        <taxon>Pseudomonadota</taxon>
    </lineage>
</organism>
<dbReference type="AlphaFoldDB" id="A0A2S5KSD4"/>
<evidence type="ECO:0000313" key="3">
    <source>
        <dbReference type="EMBL" id="PPC77176.1"/>
    </source>
</evidence>
<dbReference type="InterPro" id="IPR023200">
    <property type="entry name" value="RMF_sf"/>
</dbReference>